<dbReference type="InterPro" id="IPR036890">
    <property type="entry name" value="HATPase_C_sf"/>
</dbReference>
<dbReference type="PROSITE" id="PS50109">
    <property type="entry name" value="HIS_KIN"/>
    <property type="match status" value="1"/>
</dbReference>
<dbReference type="InterPro" id="IPR005467">
    <property type="entry name" value="His_kinase_dom"/>
</dbReference>
<dbReference type="Gene3D" id="3.30.565.10">
    <property type="entry name" value="Histidine kinase-like ATPase, C-terminal domain"/>
    <property type="match status" value="1"/>
</dbReference>
<dbReference type="PANTHER" id="PTHR43711:SF1">
    <property type="entry name" value="HISTIDINE KINASE 1"/>
    <property type="match status" value="1"/>
</dbReference>
<dbReference type="PRINTS" id="PR00344">
    <property type="entry name" value="BCTRLSENSOR"/>
</dbReference>
<keyword evidence="8" id="KW-1133">Transmembrane helix</keyword>
<keyword evidence="4" id="KW-0597">Phosphoprotein</keyword>
<organism evidence="11 12">
    <name type="scientific">Archangium lansingense</name>
    <dbReference type="NCBI Taxonomy" id="2995310"/>
    <lineage>
        <taxon>Bacteria</taxon>
        <taxon>Pseudomonadati</taxon>
        <taxon>Myxococcota</taxon>
        <taxon>Myxococcia</taxon>
        <taxon>Myxococcales</taxon>
        <taxon>Cystobacterineae</taxon>
        <taxon>Archangiaceae</taxon>
        <taxon>Archangium</taxon>
    </lineage>
</organism>
<name>A0ABT4A8Z0_9BACT</name>
<dbReference type="InterPro" id="IPR004358">
    <property type="entry name" value="Sig_transdc_His_kin-like_C"/>
</dbReference>
<dbReference type="InterPro" id="IPR050736">
    <property type="entry name" value="Sensor_HK_Regulatory"/>
</dbReference>
<dbReference type="SMART" id="SM00304">
    <property type="entry name" value="HAMP"/>
    <property type="match status" value="1"/>
</dbReference>
<dbReference type="InterPro" id="IPR003660">
    <property type="entry name" value="HAMP_dom"/>
</dbReference>
<comment type="subcellular location">
    <subcellularLocation>
        <location evidence="2">Membrane</location>
    </subcellularLocation>
</comment>
<dbReference type="PANTHER" id="PTHR43711">
    <property type="entry name" value="TWO-COMPONENT HISTIDINE KINASE"/>
    <property type="match status" value="1"/>
</dbReference>
<dbReference type="Gene3D" id="1.10.287.130">
    <property type="match status" value="1"/>
</dbReference>
<dbReference type="SUPFAM" id="SSF55874">
    <property type="entry name" value="ATPase domain of HSP90 chaperone/DNA topoisomerase II/histidine kinase"/>
    <property type="match status" value="1"/>
</dbReference>
<gene>
    <name evidence="11" type="ORF">OV287_26955</name>
</gene>
<evidence type="ECO:0000256" key="2">
    <source>
        <dbReference type="ARBA" id="ARBA00004370"/>
    </source>
</evidence>
<evidence type="ECO:0000256" key="7">
    <source>
        <dbReference type="ARBA" id="ARBA00023012"/>
    </source>
</evidence>
<dbReference type="SMART" id="SM00388">
    <property type="entry name" value="HisKA"/>
    <property type="match status" value="1"/>
</dbReference>
<evidence type="ECO:0000256" key="3">
    <source>
        <dbReference type="ARBA" id="ARBA00012438"/>
    </source>
</evidence>
<evidence type="ECO:0000256" key="4">
    <source>
        <dbReference type="ARBA" id="ARBA00022553"/>
    </source>
</evidence>
<evidence type="ECO:0000256" key="8">
    <source>
        <dbReference type="SAM" id="Phobius"/>
    </source>
</evidence>
<accession>A0ABT4A8Z0</accession>
<evidence type="ECO:0000259" key="10">
    <source>
        <dbReference type="PROSITE" id="PS50885"/>
    </source>
</evidence>
<dbReference type="CDD" id="cd00075">
    <property type="entry name" value="HATPase"/>
    <property type="match status" value="1"/>
</dbReference>
<keyword evidence="7" id="KW-0902">Two-component regulatory system</keyword>
<keyword evidence="12" id="KW-1185">Reference proteome</keyword>
<protein>
    <recommendedName>
        <fullName evidence="3">histidine kinase</fullName>
        <ecNumber evidence="3">2.7.13.3</ecNumber>
    </recommendedName>
</protein>
<comment type="catalytic activity">
    <reaction evidence="1">
        <text>ATP + protein L-histidine = ADP + protein N-phospho-L-histidine.</text>
        <dbReference type="EC" id="2.7.13.3"/>
    </reaction>
</comment>
<evidence type="ECO:0000256" key="1">
    <source>
        <dbReference type="ARBA" id="ARBA00000085"/>
    </source>
</evidence>
<feature type="domain" description="Histidine kinase" evidence="9">
    <location>
        <begin position="245"/>
        <end position="461"/>
    </location>
</feature>
<dbReference type="InterPro" id="IPR003594">
    <property type="entry name" value="HATPase_dom"/>
</dbReference>
<evidence type="ECO:0000256" key="6">
    <source>
        <dbReference type="ARBA" id="ARBA00022777"/>
    </source>
</evidence>
<evidence type="ECO:0000313" key="12">
    <source>
        <dbReference type="Proteomes" id="UP001207654"/>
    </source>
</evidence>
<evidence type="ECO:0000259" key="9">
    <source>
        <dbReference type="PROSITE" id="PS50109"/>
    </source>
</evidence>
<dbReference type="CDD" id="cd00082">
    <property type="entry name" value="HisKA"/>
    <property type="match status" value="1"/>
</dbReference>
<dbReference type="InterPro" id="IPR036097">
    <property type="entry name" value="HisK_dim/P_sf"/>
</dbReference>
<keyword evidence="6 11" id="KW-0418">Kinase</keyword>
<feature type="domain" description="HAMP" evidence="10">
    <location>
        <begin position="185"/>
        <end position="237"/>
    </location>
</feature>
<dbReference type="Proteomes" id="UP001207654">
    <property type="component" value="Unassembled WGS sequence"/>
</dbReference>
<dbReference type="SUPFAM" id="SSF47384">
    <property type="entry name" value="Homodimeric domain of signal transducing histidine kinase"/>
    <property type="match status" value="1"/>
</dbReference>
<proteinExistence type="predicted"/>
<dbReference type="Pfam" id="PF00512">
    <property type="entry name" value="HisKA"/>
    <property type="match status" value="1"/>
</dbReference>
<dbReference type="PROSITE" id="PS50885">
    <property type="entry name" value="HAMP"/>
    <property type="match status" value="1"/>
</dbReference>
<evidence type="ECO:0000256" key="5">
    <source>
        <dbReference type="ARBA" id="ARBA00022679"/>
    </source>
</evidence>
<feature type="transmembrane region" description="Helical" evidence="8">
    <location>
        <begin position="163"/>
        <end position="183"/>
    </location>
</feature>
<keyword evidence="5" id="KW-0808">Transferase</keyword>
<dbReference type="RefSeq" id="WP_267536915.1">
    <property type="nucleotide sequence ID" value="NZ_JAPNKA010000001.1"/>
</dbReference>
<dbReference type="GO" id="GO:0016301">
    <property type="term" value="F:kinase activity"/>
    <property type="evidence" value="ECO:0007669"/>
    <property type="project" value="UniProtKB-KW"/>
</dbReference>
<reference evidence="11 12" key="1">
    <citation type="submission" date="2022-11" db="EMBL/GenBank/DDBJ databases">
        <title>Minimal conservation of predation-associated metabolite biosynthetic gene clusters underscores biosynthetic potential of Myxococcota including descriptions for ten novel species: Archangium lansinium sp. nov., Myxococcus landrumus sp. nov., Nannocystis bai.</title>
        <authorList>
            <person name="Ahearne A."/>
            <person name="Stevens C."/>
            <person name="Phillips K."/>
        </authorList>
    </citation>
    <scope>NUCLEOTIDE SEQUENCE [LARGE SCALE GENOMIC DNA]</scope>
    <source>
        <strain evidence="11 12">MIWBW</strain>
    </source>
</reference>
<comment type="caution">
    <text evidence="11">The sequence shown here is derived from an EMBL/GenBank/DDBJ whole genome shotgun (WGS) entry which is preliminary data.</text>
</comment>
<dbReference type="Pfam" id="PF02518">
    <property type="entry name" value="HATPase_c"/>
    <property type="match status" value="1"/>
</dbReference>
<keyword evidence="8" id="KW-0812">Transmembrane</keyword>
<dbReference type="CDD" id="cd06225">
    <property type="entry name" value="HAMP"/>
    <property type="match status" value="1"/>
</dbReference>
<dbReference type="EC" id="2.7.13.3" evidence="3"/>
<dbReference type="InterPro" id="IPR003661">
    <property type="entry name" value="HisK_dim/P_dom"/>
</dbReference>
<evidence type="ECO:0000313" key="11">
    <source>
        <dbReference type="EMBL" id="MCY1078120.1"/>
    </source>
</evidence>
<dbReference type="EMBL" id="JAPNKA010000001">
    <property type="protein sequence ID" value="MCY1078120.1"/>
    <property type="molecule type" value="Genomic_DNA"/>
</dbReference>
<keyword evidence="8" id="KW-0472">Membrane</keyword>
<sequence length="464" mass="51183">MRLRILFLIGAVLLVLLSLGSAAGLFWMSTQFQSRTTSLSESIERVHSAERLALTLFILQIVQEFASIDAPPGVGPPISVDEARRRVLEQLQQIEQYSETAQQRELIASARNRVDAYLRAPAQEKLSRLREAVEATEAVSTANIERARAVRDEAKRGSEVARLIGLVLAVWIVMGAALVLAATRTRIYLPLLSIRRALAAFKSGQRESRVKQVGAPELRELAAEFNDMADTLVSQDARHVQFLAGVAHDLRTPLNALKLSAQVILRAPEPPPPEKVRESLVRISAQLDRLDRMVGDLLEQTRIEAGNLELRLEDCDLRELVADVVELHRPSSQQHQLELSVPNLPVSVRGDPTRLTQVLTNLLSNALKYSPRGGFVRVLLAQSKEEVTLSVSDEGVGIAPDEYEHIFEPFRRSKGSSAEIPGIGLGLSVSRRIVRAHGGDIEVVSQVGVGSTFRVRIPLQRPRA</sequence>
<dbReference type="Gene3D" id="6.10.340.10">
    <property type="match status" value="1"/>
</dbReference>
<dbReference type="SMART" id="SM00387">
    <property type="entry name" value="HATPase_c"/>
    <property type="match status" value="1"/>
</dbReference>